<proteinExistence type="predicted"/>
<evidence type="ECO:0000313" key="4">
    <source>
        <dbReference type="Proteomes" id="UP001057291"/>
    </source>
</evidence>
<dbReference type="Proteomes" id="UP001057291">
    <property type="component" value="Unassembled WGS sequence"/>
</dbReference>
<dbReference type="InterPro" id="IPR025668">
    <property type="entry name" value="Tnp_DDE_dom"/>
</dbReference>
<evidence type="ECO:0000313" key="3">
    <source>
        <dbReference type="EMBL" id="GIM45602.1"/>
    </source>
</evidence>
<name>A0AAV4LCR3_9BACL</name>
<evidence type="ECO:0000259" key="2">
    <source>
        <dbReference type="Pfam" id="PF13751"/>
    </source>
</evidence>
<evidence type="ECO:0000256" key="1">
    <source>
        <dbReference type="SAM" id="Phobius"/>
    </source>
</evidence>
<protein>
    <recommendedName>
        <fullName evidence="2">Transposase DDE domain-containing protein</fullName>
    </recommendedName>
</protein>
<accession>A0AAV4LCR3</accession>
<dbReference type="AlphaFoldDB" id="A0AAV4LCR3"/>
<keyword evidence="1" id="KW-0472">Membrane</keyword>
<gene>
    <name evidence="3" type="ORF">DNHGIG_11510</name>
</gene>
<keyword evidence="4" id="KW-1185">Reference proteome</keyword>
<keyword evidence="1" id="KW-1133">Transmembrane helix</keyword>
<sequence length="74" mass="8625">MSLKRHRNTKPWQELYKKRTSVERCHSRLKEYLTANDLHVKGIRKVKSHMYINAIVLLASALAMTKANAYKNVA</sequence>
<reference evidence="3" key="1">
    <citation type="journal article" date="2023" name="Int. J. Syst. Evol. Microbiol.">
        <title>Collibacillus ludicampi gen. nov., sp. nov., a new soil bacterium of the family Alicyclobacillaceae.</title>
        <authorList>
            <person name="Jojima T."/>
            <person name="Ioku Y."/>
            <person name="Fukuta Y."/>
            <person name="Shirasaka N."/>
            <person name="Matsumura Y."/>
            <person name="Mori M."/>
        </authorList>
    </citation>
    <scope>NUCLEOTIDE SEQUENCE</scope>
    <source>
        <strain evidence="3">TP075</strain>
    </source>
</reference>
<organism evidence="3 4">
    <name type="scientific">Collibacillus ludicampi</name>
    <dbReference type="NCBI Taxonomy" id="2771369"/>
    <lineage>
        <taxon>Bacteria</taxon>
        <taxon>Bacillati</taxon>
        <taxon>Bacillota</taxon>
        <taxon>Bacilli</taxon>
        <taxon>Bacillales</taxon>
        <taxon>Alicyclobacillaceae</taxon>
        <taxon>Collibacillus</taxon>
    </lineage>
</organism>
<dbReference type="Pfam" id="PF13751">
    <property type="entry name" value="DDE_Tnp_1_6"/>
    <property type="match status" value="1"/>
</dbReference>
<comment type="caution">
    <text evidence="3">The sequence shown here is derived from an EMBL/GenBank/DDBJ whole genome shotgun (WGS) entry which is preliminary data.</text>
</comment>
<keyword evidence="1" id="KW-0812">Transmembrane</keyword>
<dbReference type="EMBL" id="BOQE01000001">
    <property type="protein sequence ID" value="GIM45602.1"/>
    <property type="molecule type" value="Genomic_DNA"/>
</dbReference>
<feature type="domain" description="Transposase DDE" evidence="2">
    <location>
        <begin position="5"/>
        <end position="56"/>
    </location>
</feature>
<feature type="transmembrane region" description="Helical" evidence="1">
    <location>
        <begin position="51"/>
        <end position="70"/>
    </location>
</feature>